<feature type="region of interest" description="Disordered" evidence="5">
    <location>
        <begin position="284"/>
        <end position="401"/>
    </location>
</feature>
<evidence type="ECO:0000256" key="4">
    <source>
        <dbReference type="ARBA" id="ARBA00023242"/>
    </source>
</evidence>
<accession>A0ABP1PRD4</accession>
<dbReference type="PANTHER" id="PTHR13484">
    <property type="entry name" value="FIP1-LIKE 1 PROTEIN"/>
    <property type="match status" value="1"/>
</dbReference>
<evidence type="ECO:0000256" key="2">
    <source>
        <dbReference type="ARBA" id="ARBA00007459"/>
    </source>
</evidence>
<organism evidence="7 8">
    <name type="scientific">Orchesella dallaii</name>
    <dbReference type="NCBI Taxonomy" id="48710"/>
    <lineage>
        <taxon>Eukaryota</taxon>
        <taxon>Metazoa</taxon>
        <taxon>Ecdysozoa</taxon>
        <taxon>Arthropoda</taxon>
        <taxon>Hexapoda</taxon>
        <taxon>Collembola</taxon>
        <taxon>Entomobryomorpha</taxon>
        <taxon>Entomobryoidea</taxon>
        <taxon>Orchesellidae</taxon>
        <taxon>Orchesellinae</taxon>
        <taxon>Orchesella</taxon>
    </lineage>
</organism>
<comment type="subcellular location">
    <subcellularLocation>
        <location evidence="1">Nucleus</location>
    </subcellularLocation>
</comment>
<keyword evidence="4" id="KW-0539">Nucleus</keyword>
<sequence>MADDVREEEEWLYGESESISALKREHPPSQEFEDDLSSSQQGGEGDSFAAEGSGADKEGDDSNAGGTCSKDSGAVETAEGAQPAEDDEEDDDDEDEDSDDDDDDDGVQVTIGEIKPTAPSPFGTAPTKRSGPPPDKKGKFSVEDFESPGTINGVPALDFNVDSVEDKPWRKPGADITDYFNYGFTEDTWRAYCDRQKRMRFEAGASGSGGPGPQNATGKVDSRGIIAVQINNDNSKYAGSGNATIIFPKKFGMNPMRKEEMRRREEPKENTIQVMTADRREYSRKNFDMPPPPHAPPFAPPPFDTSVPPPPPFAPPPGPDYLPNPEYFNHPPPPPYYQEDHSGYEEQQWMEQGGWDMNVDMSRPPPGSAVVSLTKASNVPPPPGEGDSTPPPMKEEKSSDK</sequence>
<feature type="region of interest" description="Disordered" evidence="5">
    <location>
        <begin position="1"/>
        <end position="153"/>
    </location>
</feature>
<dbReference type="Pfam" id="PF05182">
    <property type="entry name" value="Fip1"/>
    <property type="match status" value="1"/>
</dbReference>
<feature type="compositionally biased region" description="Pro residues" evidence="5">
    <location>
        <begin position="289"/>
        <end position="322"/>
    </location>
</feature>
<dbReference type="InterPro" id="IPR051187">
    <property type="entry name" value="Pre-mRNA_3'-end_processing_reg"/>
</dbReference>
<feature type="compositionally biased region" description="Acidic residues" evidence="5">
    <location>
        <begin position="84"/>
        <end position="106"/>
    </location>
</feature>
<feature type="compositionally biased region" description="Pro residues" evidence="5">
    <location>
        <begin position="379"/>
        <end position="392"/>
    </location>
</feature>
<keyword evidence="8" id="KW-1185">Reference proteome</keyword>
<dbReference type="EMBL" id="CAXLJM020000007">
    <property type="protein sequence ID" value="CAL8071981.1"/>
    <property type="molecule type" value="Genomic_DNA"/>
</dbReference>
<evidence type="ECO:0000256" key="5">
    <source>
        <dbReference type="SAM" id="MobiDB-lite"/>
    </source>
</evidence>
<evidence type="ECO:0000256" key="3">
    <source>
        <dbReference type="ARBA" id="ARBA00022664"/>
    </source>
</evidence>
<evidence type="ECO:0000313" key="7">
    <source>
        <dbReference type="EMBL" id="CAL8071981.1"/>
    </source>
</evidence>
<name>A0ABP1PRD4_9HEXA</name>
<keyword evidence="3" id="KW-0507">mRNA processing</keyword>
<comment type="similarity">
    <text evidence="2">Belongs to the FIP1 family.</text>
</comment>
<proteinExistence type="inferred from homology"/>
<evidence type="ECO:0000256" key="1">
    <source>
        <dbReference type="ARBA" id="ARBA00004123"/>
    </source>
</evidence>
<feature type="domain" description="Pre-mRNA polyadenylation factor Fip1" evidence="6">
    <location>
        <begin position="158"/>
        <end position="200"/>
    </location>
</feature>
<reference evidence="7 8" key="1">
    <citation type="submission" date="2024-08" db="EMBL/GenBank/DDBJ databases">
        <authorList>
            <person name="Cucini C."/>
            <person name="Frati F."/>
        </authorList>
    </citation>
    <scope>NUCLEOTIDE SEQUENCE [LARGE SCALE GENOMIC DNA]</scope>
</reference>
<dbReference type="InterPro" id="IPR007854">
    <property type="entry name" value="Fip1_dom"/>
</dbReference>
<protein>
    <recommendedName>
        <fullName evidence="6">Pre-mRNA polyadenylation factor Fip1 domain-containing protein</fullName>
    </recommendedName>
</protein>
<evidence type="ECO:0000313" key="8">
    <source>
        <dbReference type="Proteomes" id="UP001642540"/>
    </source>
</evidence>
<comment type="caution">
    <text evidence="7">The sequence shown here is derived from an EMBL/GenBank/DDBJ whole genome shotgun (WGS) entry which is preliminary data.</text>
</comment>
<feature type="compositionally biased region" description="Acidic residues" evidence="5">
    <location>
        <begin position="1"/>
        <end position="12"/>
    </location>
</feature>
<dbReference type="Proteomes" id="UP001642540">
    <property type="component" value="Unassembled WGS sequence"/>
</dbReference>
<evidence type="ECO:0000259" key="6">
    <source>
        <dbReference type="Pfam" id="PF05182"/>
    </source>
</evidence>
<gene>
    <name evidence="7" type="ORF">ODALV1_LOCUS1944</name>
</gene>
<dbReference type="PANTHER" id="PTHR13484:SF0">
    <property type="entry name" value="PRE-MRNA 3'-END-PROCESSING FACTOR FIP1"/>
    <property type="match status" value="1"/>
</dbReference>